<dbReference type="STRING" id="1071378.G0WAM0"/>
<dbReference type="eggNOG" id="ENOG502S49F">
    <property type="taxonomic scope" value="Eukaryota"/>
</dbReference>
<comment type="similarity">
    <text evidence="2">Belongs to the PET117 family.</text>
</comment>
<dbReference type="Proteomes" id="UP000000689">
    <property type="component" value="Chromosome 5"/>
</dbReference>
<protein>
    <submittedName>
        <fullName evidence="7">Uncharacterized protein</fullName>
    </submittedName>
</protein>
<proteinExistence type="inferred from homology"/>
<name>G0WAM0_NAUDC</name>
<dbReference type="GO" id="GO:0033617">
    <property type="term" value="P:mitochondrial respiratory chain complex IV assembly"/>
    <property type="evidence" value="ECO:0007669"/>
    <property type="project" value="EnsemblFungi"/>
</dbReference>
<dbReference type="KEGG" id="ndi:NDAI_0E04760"/>
<evidence type="ECO:0000256" key="2">
    <source>
        <dbReference type="ARBA" id="ARBA00008197"/>
    </source>
</evidence>
<reference evidence="7 8" key="1">
    <citation type="journal article" date="2011" name="Proc. Natl. Acad. Sci. U.S.A.">
        <title>Evolutionary erosion of yeast sex chromosomes by mating-type switching accidents.</title>
        <authorList>
            <person name="Gordon J.L."/>
            <person name="Armisen D."/>
            <person name="Proux-Wera E."/>
            <person name="Oheigeartaigh S.S."/>
            <person name="Byrne K.P."/>
            <person name="Wolfe K.H."/>
        </authorList>
    </citation>
    <scope>NUCLEOTIDE SEQUENCE [LARGE SCALE GENOMIC DNA]</scope>
    <source>
        <strain evidence="8">ATCC 10597 / BCRC 20456 / CBS 421 / NBRC 0211 / NRRL Y-12639</strain>
    </source>
</reference>
<gene>
    <name evidence="7" type="primary">NDAI0E04760</name>
    <name evidence="7" type="ordered locus">NDAI_0E04760</name>
</gene>
<dbReference type="EMBL" id="HE580271">
    <property type="protein sequence ID" value="CCD25293.1"/>
    <property type="molecule type" value="Genomic_DNA"/>
</dbReference>
<evidence type="ECO:0000256" key="1">
    <source>
        <dbReference type="ARBA" id="ARBA00004173"/>
    </source>
</evidence>
<dbReference type="AlphaFoldDB" id="G0WAM0"/>
<dbReference type="RefSeq" id="XP_003670536.1">
    <property type="nucleotide sequence ID" value="XM_003670488.1"/>
</dbReference>
<dbReference type="OMA" id="VHYVQEL"/>
<dbReference type="InterPro" id="IPR031568">
    <property type="entry name" value="Pet117"/>
</dbReference>
<evidence type="ECO:0000313" key="7">
    <source>
        <dbReference type="EMBL" id="CCD25293.1"/>
    </source>
</evidence>
<dbReference type="Pfam" id="PF15786">
    <property type="entry name" value="PET117"/>
    <property type="match status" value="1"/>
</dbReference>
<feature type="chain" id="PRO_5003411228" evidence="6">
    <location>
        <begin position="29"/>
        <end position="115"/>
    </location>
</feature>
<sequence length="115" mass="12903">MSRASKITFTLACIFTVTTTVGVHMVQALERETLHQGPIKDAKRVAEKKRLKDSSGDEVPLGKQFGSSDPSKEKKRLFNKTEHEMQAELKKKYEQLQPLSGEIVTEDGEVVQSNK</sequence>
<dbReference type="GO" id="GO:0005739">
    <property type="term" value="C:mitochondrion"/>
    <property type="evidence" value="ECO:0007669"/>
    <property type="project" value="UniProtKB-SubCell"/>
</dbReference>
<dbReference type="HOGENOM" id="CLU_161486_0_0_1"/>
<dbReference type="GeneID" id="11499042"/>
<evidence type="ECO:0000256" key="4">
    <source>
        <dbReference type="ARBA" id="ARBA00023128"/>
    </source>
</evidence>
<accession>G0WAM0</accession>
<evidence type="ECO:0000256" key="5">
    <source>
        <dbReference type="SAM" id="MobiDB-lite"/>
    </source>
</evidence>
<dbReference type="PANTHER" id="PTHR28163:SF1">
    <property type="entry name" value="PROTEIN PET117 HOMOLOG, MITOCHONDRIAL"/>
    <property type="match status" value="1"/>
</dbReference>
<feature type="signal peptide" evidence="6">
    <location>
        <begin position="1"/>
        <end position="28"/>
    </location>
</feature>
<organism evidence="7 8">
    <name type="scientific">Naumovozyma dairenensis (strain ATCC 10597 / BCRC 20456 / CBS 421 / NBRC 0211 / NRRL Y-12639)</name>
    <name type="common">Saccharomyces dairenensis</name>
    <dbReference type="NCBI Taxonomy" id="1071378"/>
    <lineage>
        <taxon>Eukaryota</taxon>
        <taxon>Fungi</taxon>
        <taxon>Dikarya</taxon>
        <taxon>Ascomycota</taxon>
        <taxon>Saccharomycotina</taxon>
        <taxon>Saccharomycetes</taxon>
        <taxon>Saccharomycetales</taxon>
        <taxon>Saccharomycetaceae</taxon>
        <taxon>Naumovozyma</taxon>
    </lineage>
</organism>
<feature type="region of interest" description="Disordered" evidence="5">
    <location>
        <begin position="37"/>
        <end position="76"/>
    </location>
</feature>
<keyword evidence="8" id="KW-1185">Reference proteome</keyword>
<comment type="subcellular location">
    <subcellularLocation>
        <location evidence="1">Mitochondrion</location>
    </subcellularLocation>
</comment>
<feature type="compositionally biased region" description="Basic and acidic residues" evidence="5">
    <location>
        <begin position="37"/>
        <end position="55"/>
    </location>
</feature>
<evidence type="ECO:0000256" key="3">
    <source>
        <dbReference type="ARBA" id="ARBA00022946"/>
    </source>
</evidence>
<evidence type="ECO:0000313" key="8">
    <source>
        <dbReference type="Proteomes" id="UP000000689"/>
    </source>
</evidence>
<keyword evidence="3" id="KW-0809">Transit peptide</keyword>
<keyword evidence="4" id="KW-0496">Mitochondrion</keyword>
<evidence type="ECO:0000256" key="6">
    <source>
        <dbReference type="SAM" id="SignalP"/>
    </source>
</evidence>
<keyword evidence="6" id="KW-0732">Signal</keyword>
<dbReference type="PANTHER" id="PTHR28163">
    <property type="entry name" value="PROTEIN PET117 HOMOLOG, MITOCHONDRIAL"/>
    <property type="match status" value="1"/>
</dbReference>
<dbReference type="OrthoDB" id="76305at2759"/>